<dbReference type="Pfam" id="PF01541">
    <property type="entry name" value="GIY-YIG"/>
    <property type="match status" value="1"/>
</dbReference>
<dbReference type="InterPro" id="IPR035901">
    <property type="entry name" value="GIY-YIG_endonuc_sf"/>
</dbReference>
<protein>
    <submittedName>
        <fullName evidence="1">Uncharacterized protein</fullName>
    </submittedName>
</protein>
<gene>
    <name evidence="1" type="ORF">CTOB1V02_LOCUS10924</name>
</gene>
<proteinExistence type="predicted"/>
<name>A0A7R8WM76_9CRUS</name>
<dbReference type="OrthoDB" id="10053386at2759"/>
<reference evidence="1" key="1">
    <citation type="submission" date="2020-11" db="EMBL/GenBank/DDBJ databases">
        <authorList>
            <person name="Tran Van P."/>
        </authorList>
    </citation>
    <scope>NUCLEOTIDE SEQUENCE</scope>
</reference>
<dbReference type="AlphaFoldDB" id="A0A7R8WM76"/>
<evidence type="ECO:0000313" key="1">
    <source>
        <dbReference type="EMBL" id="CAD7233100.1"/>
    </source>
</evidence>
<dbReference type="EMBL" id="OB665638">
    <property type="protein sequence ID" value="CAD7233100.1"/>
    <property type="molecule type" value="Genomic_DNA"/>
</dbReference>
<dbReference type="PROSITE" id="PS50164">
    <property type="entry name" value="GIY_YIG"/>
    <property type="match status" value="1"/>
</dbReference>
<organism evidence="1">
    <name type="scientific">Cyprideis torosa</name>
    <dbReference type="NCBI Taxonomy" id="163714"/>
    <lineage>
        <taxon>Eukaryota</taxon>
        <taxon>Metazoa</taxon>
        <taxon>Ecdysozoa</taxon>
        <taxon>Arthropoda</taxon>
        <taxon>Crustacea</taxon>
        <taxon>Oligostraca</taxon>
        <taxon>Ostracoda</taxon>
        <taxon>Podocopa</taxon>
        <taxon>Podocopida</taxon>
        <taxon>Cytherocopina</taxon>
        <taxon>Cytheroidea</taxon>
        <taxon>Cytherideidae</taxon>
        <taxon>Cyprideis</taxon>
    </lineage>
</organism>
<dbReference type="SUPFAM" id="SSF82771">
    <property type="entry name" value="GIY-YIG endonuclease"/>
    <property type="match status" value="1"/>
</dbReference>
<accession>A0A7R8WM76</accession>
<dbReference type="InterPro" id="IPR000305">
    <property type="entry name" value="GIY-YIG_endonuc"/>
</dbReference>
<dbReference type="Gene3D" id="3.40.1440.10">
    <property type="entry name" value="GIY-YIG endonuclease"/>
    <property type="match status" value="1"/>
</dbReference>
<sequence length="1142" mass="129948">MERELSAEYENPVKASDVISENDMETILRAGSFVSLEDAFLEQEKIVEQDIATNVPRECHMPSVDSYGSESGPKPDLMLHVWNFAKLNNRDWKLHPNPLWFLCMIFRFGRVKLQQNVEERFGNMLRNLCERTLLTKITRPERQRLLEAFGVAADSNLPVAHALQRFADRMENVEVREASDLEAEMATDVVIVWREDSNRSLQLPACRGNQELRFAFGVRRGVRASSTVYFRWEGKEKFWSLTRSSTKDSWEQGLACVYARDWQMALYCPVGVCQKDVKALLRNTPAGEEVFVNERVLSAEEERTFLHRLPEESEEGRGEDGDVELHFLGDLDLRDLDDDERRLYEFAGFVLPDVGDAEGASNLASDAYRAARSLWSKSEHLLVRVKDGDLATSRNWNYLHFAFNCLLNQQLQYNSSRNVVRRGLEFLNVRSQGRVGAEVGFGFDENDSKNRIYELANLQRQKSWKKFLTVTCNDRRTPGVRKLYDAVVSVLYDEYGDSLGFIVPESTEQSVSRICGGPCFTDEAYGTDYHSLVDLGIVEASEEAYSEYERFFEGENRKLQVHRCDATGGRCQKRVDAEGNTRCRFPFSAPCSKSYFEEFDLYYSEEDMEVLRKADLVGHFPSQSYSSEHMTNIDVGDRFGPVPELRGGKWHYAHSQGCKNIPTIPLLWAISQAACNCQECDARFNHAYLSSYAAKCEFGKTVINVRDAGDFSLDARGMENTKISLVLTTRICRVTQRSKLKRYLVHEDLALCPWVDAAQRQWSDIEKQVRALLVKEAKEEKRLCEFLRNLDVLSHNPRRVVETFAETLDLADALPVPEMGCVYLIFNSDDPRTFYIGETLNLRRRYNQHRTSNRTFGSRLRVDAVRLFCFITGFQAGSFGVKYYLKKFEDEWQRLAGQGGMSRHVTEVRQVGEDLVVRWNLMSRSQQLTMVNTCSLVIWDLNSRIPVSPHKRRPPDTVTTSIVVARTLYLLISVVPSSVLSTYIVPVTSETGGAAVPSEVAVRRHCTIGAPQVHTKKVKDDVTDVEPVKYLLSSHKRRTPDTASSIVLVPCTLCLMIWIVLSPVPSTSVVAVTSRITLLICNRSSNPCLPSNEEPLTLGVPLSWCLGVSVFRYGLSSRLSPPLLFLALREKRELLPCLPKCL</sequence>